<dbReference type="Proteomes" id="UP000190367">
    <property type="component" value="Unassembled WGS sequence"/>
</dbReference>
<evidence type="ECO:0000256" key="2">
    <source>
        <dbReference type="ARBA" id="ARBA00022475"/>
    </source>
</evidence>
<evidence type="ECO:0000256" key="6">
    <source>
        <dbReference type="SAM" id="Phobius"/>
    </source>
</evidence>
<evidence type="ECO:0000256" key="4">
    <source>
        <dbReference type="ARBA" id="ARBA00022989"/>
    </source>
</evidence>
<feature type="transmembrane region" description="Helical" evidence="6">
    <location>
        <begin position="672"/>
        <end position="697"/>
    </location>
</feature>
<sequence>MILNYFKVAWRGLKRRKVYAMVNTLCLSLGTACTVLIFMLTHYHLSFDTFHTKSDRIYRVVTEFHQGAVTSTPSVPSPLGKAFRSDYAFAEKVARTATYSNRLITLRGDGNNRKFQEETGVAFAEPEFFDVMDFPLVQGNKQVVFSEPGCAVITERLAKKYFRDESPLGKVIRLDNKQDFRITGVLRDLPLNTDLRQEIYLTYSDLKQYDPWLGSDDSWEGVSSGMFCYVLLKPQVTAEKVNAALASMSTKYYNARDAQVFKFHLQPIADMHFNPELGGYVEKKNLWALVIVGVFLLVTACVNFINLATAQAVNRSREIGVRKALGSNRAQLFWQFITETAIVTALSVVLAFIIVYFTVPYFNRLFGLRISANVFQNAYLLILLPLLLVIVTFAAGSYPGVVLAGFQPVVALKGKITYRSAGGALLRKGLVITQFSISQLLVIGMLVVTSQMRYTRKADMGFAKEGVLMLSIPEKDKVKISTMRTELSQLANVKKVSFCFEAPAGPVNYATEIRFGSRQENENFDINMKAADNFYVPMFGLQVLEGRNLYPSDTAHEFLLNETTVKRLNAGAPRDMVGKKVTIDGVDGVIVGVVKDFHNQSFYTAIDPICITSSVKRYNNCAVLVNLDNLPSVLASLEKVWTGLYPDYVFKYEFLDERIGRFYKIDDMMLRLIQIFALIANFISCLGLYGLVSFMAVQKNREIGVRKVMGATTGNIMWLFGKEFLKLLIISFVPITPVAAWVMSSWLNNFMYRIHFGPGTFILALLLTLLIAALTSGYRTLRSALTHPLKSLRSE</sequence>
<feature type="transmembrane region" description="Helical" evidence="6">
    <location>
        <begin position="286"/>
        <end position="313"/>
    </location>
</feature>
<dbReference type="EMBL" id="FUWZ01000011">
    <property type="protein sequence ID" value="SKA48304.1"/>
    <property type="molecule type" value="Genomic_DNA"/>
</dbReference>
<keyword evidence="3 6" id="KW-0812">Transmembrane</keyword>
<evidence type="ECO:0000256" key="1">
    <source>
        <dbReference type="ARBA" id="ARBA00004651"/>
    </source>
</evidence>
<name>A0A1T4U6I6_9BACT</name>
<dbReference type="AlphaFoldDB" id="A0A1T4U6I6"/>
<keyword evidence="4 6" id="KW-1133">Transmembrane helix</keyword>
<dbReference type="GO" id="GO:0022857">
    <property type="term" value="F:transmembrane transporter activity"/>
    <property type="evidence" value="ECO:0007669"/>
    <property type="project" value="TreeGrafter"/>
</dbReference>
<evidence type="ECO:0000259" key="8">
    <source>
        <dbReference type="Pfam" id="PF12704"/>
    </source>
</evidence>
<dbReference type="InterPro" id="IPR025857">
    <property type="entry name" value="MacB_PCD"/>
</dbReference>
<feature type="domain" description="MacB-like periplasmic core" evidence="8">
    <location>
        <begin position="441"/>
        <end position="609"/>
    </location>
</feature>
<protein>
    <submittedName>
        <fullName evidence="9">ABC-type antimicrobial peptide transport system, permease component</fullName>
    </submittedName>
</protein>
<gene>
    <name evidence="9" type="ORF">SAMN04488128_11117</name>
</gene>
<keyword evidence="10" id="KW-1185">Reference proteome</keyword>
<evidence type="ECO:0000259" key="7">
    <source>
        <dbReference type="Pfam" id="PF02687"/>
    </source>
</evidence>
<dbReference type="PROSITE" id="PS51257">
    <property type="entry name" value="PROKAR_LIPOPROTEIN"/>
    <property type="match status" value="1"/>
</dbReference>
<dbReference type="GO" id="GO:0005886">
    <property type="term" value="C:plasma membrane"/>
    <property type="evidence" value="ECO:0007669"/>
    <property type="project" value="UniProtKB-SubCell"/>
</dbReference>
<feature type="domain" description="MacB-like periplasmic core" evidence="8">
    <location>
        <begin position="22"/>
        <end position="246"/>
    </location>
</feature>
<evidence type="ECO:0000313" key="9">
    <source>
        <dbReference type="EMBL" id="SKA48304.1"/>
    </source>
</evidence>
<dbReference type="STRING" id="634771.SAMN04488128_11117"/>
<feature type="transmembrane region" description="Helical" evidence="6">
    <location>
        <begin position="759"/>
        <end position="781"/>
    </location>
</feature>
<dbReference type="Pfam" id="PF02687">
    <property type="entry name" value="FtsX"/>
    <property type="match status" value="2"/>
</dbReference>
<comment type="subcellular location">
    <subcellularLocation>
        <location evidence="1">Cell membrane</location>
        <topology evidence="1">Multi-pass membrane protein</topology>
    </subcellularLocation>
</comment>
<feature type="transmembrane region" description="Helical" evidence="6">
    <location>
        <begin position="429"/>
        <end position="448"/>
    </location>
</feature>
<dbReference type="InterPro" id="IPR003838">
    <property type="entry name" value="ABC3_permease_C"/>
</dbReference>
<organism evidence="9 10">
    <name type="scientific">Chitinophaga eiseniae</name>
    <dbReference type="NCBI Taxonomy" id="634771"/>
    <lineage>
        <taxon>Bacteria</taxon>
        <taxon>Pseudomonadati</taxon>
        <taxon>Bacteroidota</taxon>
        <taxon>Chitinophagia</taxon>
        <taxon>Chitinophagales</taxon>
        <taxon>Chitinophagaceae</taxon>
        <taxon>Chitinophaga</taxon>
    </lineage>
</organism>
<keyword evidence="2" id="KW-1003">Cell membrane</keyword>
<accession>A0A1T4U6I6</accession>
<evidence type="ECO:0000256" key="3">
    <source>
        <dbReference type="ARBA" id="ARBA00022692"/>
    </source>
</evidence>
<feature type="domain" description="ABC3 transporter permease C-terminal" evidence="7">
    <location>
        <begin position="675"/>
        <end position="782"/>
    </location>
</feature>
<feature type="transmembrane region" description="Helical" evidence="6">
    <location>
        <begin position="333"/>
        <end position="357"/>
    </location>
</feature>
<dbReference type="PANTHER" id="PTHR30572">
    <property type="entry name" value="MEMBRANE COMPONENT OF TRANSPORTER-RELATED"/>
    <property type="match status" value="1"/>
</dbReference>
<feature type="transmembrane region" description="Helical" evidence="6">
    <location>
        <begin position="727"/>
        <end position="747"/>
    </location>
</feature>
<evidence type="ECO:0000256" key="5">
    <source>
        <dbReference type="ARBA" id="ARBA00023136"/>
    </source>
</evidence>
<dbReference type="Pfam" id="PF12704">
    <property type="entry name" value="MacB_PCD"/>
    <property type="match status" value="2"/>
</dbReference>
<keyword evidence="5 6" id="KW-0472">Membrane</keyword>
<dbReference type="PANTHER" id="PTHR30572:SF18">
    <property type="entry name" value="ABC-TYPE MACROLIDE FAMILY EXPORT SYSTEM PERMEASE COMPONENT 2"/>
    <property type="match status" value="1"/>
</dbReference>
<feature type="transmembrane region" description="Helical" evidence="6">
    <location>
        <begin position="378"/>
        <end position="398"/>
    </location>
</feature>
<dbReference type="OrthoDB" id="1451596at2"/>
<feature type="transmembrane region" description="Helical" evidence="6">
    <location>
        <begin position="20"/>
        <end position="40"/>
    </location>
</feature>
<feature type="domain" description="ABC3 transporter permease C-terminal" evidence="7">
    <location>
        <begin position="291"/>
        <end position="403"/>
    </location>
</feature>
<evidence type="ECO:0000313" key="10">
    <source>
        <dbReference type="Proteomes" id="UP000190367"/>
    </source>
</evidence>
<reference evidence="10" key="1">
    <citation type="submission" date="2017-02" db="EMBL/GenBank/DDBJ databases">
        <authorList>
            <person name="Varghese N."/>
            <person name="Submissions S."/>
        </authorList>
    </citation>
    <scope>NUCLEOTIDE SEQUENCE [LARGE SCALE GENOMIC DNA]</scope>
    <source>
        <strain evidence="10">DSM 22224</strain>
    </source>
</reference>
<dbReference type="RefSeq" id="WP_078673366.1">
    <property type="nucleotide sequence ID" value="NZ_FUWZ01000011.1"/>
</dbReference>
<proteinExistence type="predicted"/>
<dbReference type="InterPro" id="IPR050250">
    <property type="entry name" value="Macrolide_Exporter_MacB"/>
</dbReference>